<protein>
    <submittedName>
        <fullName evidence="1">Uncharacterized protein</fullName>
    </submittedName>
</protein>
<dbReference type="Proteomes" id="UP000558488">
    <property type="component" value="Unassembled WGS sequence"/>
</dbReference>
<accession>A0A7J7TL88</accession>
<reference evidence="1 2" key="1">
    <citation type="journal article" date="2020" name="Nature">
        <title>Six reference-quality genomes reveal evolution of bat adaptations.</title>
        <authorList>
            <person name="Jebb D."/>
            <person name="Huang Z."/>
            <person name="Pippel M."/>
            <person name="Hughes G.M."/>
            <person name="Lavrichenko K."/>
            <person name="Devanna P."/>
            <person name="Winkler S."/>
            <person name="Jermiin L.S."/>
            <person name="Skirmuntt E.C."/>
            <person name="Katzourakis A."/>
            <person name="Burkitt-Gray L."/>
            <person name="Ray D.A."/>
            <person name="Sullivan K.A.M."/>
            <person name="Roscito J.G."/>
            <person name="Kirilenko B.M."/>
            <person name="Davalos L.M."/>
            <person name="Corthals A.P."/>
            <person name="Power M.L."/>
            <person name="Jones G."/>
            <person name="Ransome R.D."/>
            <person name="Dechmann D.K.N."/>
            <person name="Locatelli A.G."/>
            <person name="Puechmaille S.J."/>
            <person name="Fedrigo O."/>
            <person name="Jarvis E.D."/>
            <person name="Hiller M."/>
            <person name="Vernes S.C."/>
            <person name="Myers E.W."/>
            <person name="Teeling E.C."/>
        </authorList>
    </citation>
    <scope>NUCLEOTIDE SEQUENCE [LARGE SCALE GENOMIC DNA]</scope>
    <source>
        <strain evidence="1">MPipKuh1</strain>
        <tissue evidence="1">Flight muscle</tissue>
    </source>
</reference>
<evidence type="ECO:0000313" key="2">
    <source>
        <dbReference type="Proteomes" id="UP000558488"/>
    </source>
</evidence>
<sequence>MIFPHPCWQKNAWVPHRGPEFNRIMLLISVSTKLLFRVDGNGLGRVRNETTIRSEGEIPDLENFPTYKFWPLTYFSFDLIDTRGGKGWCRPRFLSPSDLALGTGCDGACSLKFERKEGRSSKHCYKWPCALRVHSPVGPQPWVGRCRGISCKICNAEQPVCCRTPYFTYFF</sequence>
<dbReference type="EMBL" id="JACAGB010000028">
    <property type="protein sequence ID" value="KAF6301127.1"/>
    <property type="molecule type" value="Genomic_DNA"/>
</dbReference>
<name>A0A7J7TL88_PIPKU</name>
<keyword evidence="2" id="KW-1185">Reference proteome</keyword>
<gene>
    <name evidence="1" type="ORF">mPipKuh1_009359</name>
</gene>
<organism evidence="1 2">
    <name type="scientific">Pipistrellus kuhlii</name>
    <name type="common">Kuhl's pipistrelle</name>
    <dbReference type="NCBI Taxonomy" id="59472"/>
    <lineage>
        <taxon>Eukaryota</taxon>
        <taxon>Metazoa</taxon>
        <taxon>Chordata</taxon>
        <taxon>Craniata</taxon>
        <taxon>Vertebrata</taxon>
        <taxon>Euteleostomi</taxon>
        <taxon>Mammalia</taxon>
        <taxon>Eutheria</taxon>
        <taxon>Laurasiatheria</taxon>
        <taxon>Chiroptera</taxon>
        <taxon>Yangochiroptera</taxon>
        <taxon>Vespertilionidae</taxon>
        <taxon>Pipistrellus</taxon>
    </lineage>
</organism>
<proteinExistence type="predicted"/>
<evidence type="ECO:0000313" key="1">
    <source>
        <dbReference type="EMBL" id="KAF6301127.1"/>
    </source>
</evidence>
<dbReference type="AlphaFoldDB" id="A0A7J7TL88"/>
<comment type="caution">
    <text evidence="1">The sequence shown here is derived from an EMBL/GenBank/DDBJ whole genome shotgun (WGS) entry which is preliminary data.</text>
</comment>